<protein>
    <submittedName>
        <fullName evidence="1">IstA</fullName>
    </submittedName>
</protein>
<keyword evidence="1" id="KW-0614">Plasmid</keyword>
<gene>
    <name evidence="1" type="primary">istA</name>
</gene>
<accession>K4NC91</accession>
<name>K4NC91_AERHY</name>
<sequence length="231" mass="24990">MHGLVQFGVAQLRPQRFAAMLKPHIQISKALKVWCPLPQALAGILHVLLNLAFLPTRCWITELRIKQVVADHGSEPLIDPALFATPHRIHSGLHVVVDAALGNATEDLKGMPVGIKQHFMFLLVVSPKHKGPAVGQLKLGNLKFDLFARYAGKVLTPIELEGFATSKAQGDETTLARGLRLELFGIFPLSGKGTHSVIRPGKAQSDQIPVHAAQVSAQLLCLFVLGGEPLP</sequence>
<dbReference type="EMBL" id="JX141473">
    <property type="protein sequence ID" value="AFV41071.1"/>
    <property type="molecule type" value="Genomic_DNA"/>
</dbReference>
<organism evidence="1">
    <name type="scientific">Aeromonas hydrophila</name>
    <dbReference type="NCBI Taxonomy" id="644"/>
    <lineage>
        <taxon>Bacteria</taxon>
        <taxon>Pseudomonadati</taxon>
        <taxon>Pseudomonadota</taxon>
        <taxon>Gammaproteobacteria</taxon>
        <taxon>Aeromonadales</taxon>
        <taxon>Aeromonadaceae</taxon>
        <taxon>Aeromonas</taxon>
    </lineage>
</organism>
<reference evidence="1" key="2">
    <citation type="journal article" date="2013" name="Antimicrob. Agents Chemother.">
        <title>Comparative Sequence Analysis of a Multidrug-Resistant Plasmid from Aeromonas hydrophila.</title>
        <authorList>
            <person name="Del Castillo C.S."/>
            <person name="Hikima J."/>
            <person name="Jang H.B."/>
            <person name="Nho S.W."/>
            <person name="Jung T.S."/>
            <person name="Wongtavatchai J."/>
            <person name="Kondo H."/>
            <person name="Hirono I."/>
            <person name="Takeyama H."/>
            <person name="Aoki T."/>
        </authorList>
    </citation>
    <scope>NUCLEOTIDE SEQUENCE</scope>
    <source>
        <plasmid evidence="1">pR148</plasmid>
    </source>
</reference>
<reference evidence="1" key="1">
    <citation type="submission" date="2012-06" db="EMBL/GenBank/DDBJ databases">
        <authorList>
            <person name="del Castillo C.S."/>
            <person name="Hikima J.-i."/>
            <person name="Jang H.-B."/>
            <person name="Nho S.-W."/>
            <person name="Jung T.-S."/>
            <person name="Wongtavatchai J."/>
            <person name="Kondo H."/>
            <person name="Hirono I."/>
            <person name="Takeyama H."/>
            <person name="Aoki T."/>
        </authorList>
    </citation>
    <scope>NUCLEOTIDE SEQUENCE</scope>
    <source>
        <plasmid evidence="1">pR148</plasmid>
    </source>
</reference>
<geneLocation type="plasmid" evidence="1">
    <name>pR148</name>
</geneLocation>
<proteinExistence type="predicted"/>
<evidence type="ECO:0000313" key="1">
    <source>
        <dbReference type="EMBL" id="AFV41071.1"/>
    </source>
</evidence>
<dbReference type="AlphaFoldDB" id="K4NC91"/>